<name>A0ABR2SYL6_9ROSI</name>
<feature type="region of interest" description="Disordered" evidence="1">
    <location>
        <begin position="1"/>
        <end position="103"/>
    </location>
</feature>
<feature type="compositionally biased region" description="Polar residues" evidence="1">
    <location>
        <begin position="79"/>
        <end position="93"/>
    </location>
</feature>
<evidence type="ECO:0000313" key="2">
    <source>
        <dbReference type="EMBL" id="KAK9030140.1"/>
    </source>
</evidence>
<sequence length="374" mass="41872">MVTTRNKCGNPSRPPTIFGGGRHRFAAPPVIDISSSSDSLPQAMPDPPPPIARTRRKSRDDFASGFPNPPPQPSPEPTHSCNIRHSQPSSFATSYDEAPLEDDHDDVDYHERRRSGGAFAVPADEVLQGYPDFDNEDALRFRISDIAGSKSTSLREIPADFDVNTAYGRLTNLSNAAYNAKNTKGWHIHDPALRYIHRFLAYNYSGRNDTSATLSKVELFFLWFMQSGIKVNLRFWFARAFEPVVRTDRPLILCPYITRLGSRLFPLTFNSNEFNFAFTMDLSDVRCLDSMGLLVGSPSAPHIVPPGTIMPSDGHVFVWRFTQLATPTEHPPSAMQDEIHAMHTRLHCIEADFSKILPYLRPGSAHRGRGPGRH</sequence>
<organism evidence="2 3">
    <name type="scientific">Hibiscus sabdariffa</name>
    <name type="common">roselle</name>
    <dbReference type="NCBI Taxonomy" id="183260"/>
    <lineage>
        <taxon>Eukaryota</taxon>
        <taxon>Viridiplantae</taxon>
        <taxon>Streptophyta</taxon>
        <taxon>Embryophyta</taxon>
        <taxon>Tracheophyta</taxon>
        <taxon>Spermatophyta</taxon>
        <taxon>Magnoliopsida</taxon>
        <taxon>eudicotyledons</taxon>
        <taxon>Gunneridae</taxon>
        <taxon>Pentapetalae</taxon>
        <taxon>rosids</taxon>
        <taxon>malvids</taxon>
        <taxon>Malvales</taxon>
        <taxon>Malvaceae</taxon>
        <taxon>Malvoideae</taxon>
        <taxon>Hibiscus</taxon>
    </lineage>
</organism>
<keyword evidence="3" id="KW-1185">Reference proteome</keyword>
<accession>A0ABR2SYL6</accession>
<evidence type="ECO:0000256" key="1">
    <source>
        <dbReference type="SAM" id="MobiDB-lite"/>
    </source>
</evidence>
<proteinExistence type="predicted"/>
<evidence type="ECO:0000313" key="3">
    <source>
        <dbReference type="Proteomes" id="UP001396334"/>
    </source>
</evidence>
<dbReference type="EMBL" id="JBBPBN010000010">
    <property type="protein sequence ID" value="KAK9030140.1"/>
    <property type="molecule type" value="Genomic_DNA"/>
</dbReference>
<dbReference type="Proteomes" id="UP001396334">
    <property type="component" value="Unassembled WGS sequence"/>
</dbReference>
<gene>
    <name evidence="2" type="ORF">V6N11_031571</name>
</gene>
<comment type="caution">
    <text evidence="2">The sequence shown here is derived from an EMBL/GenBank/DDBJ whole genome shotgun (WGS) entry which is preliminary data.</text>
</comment>
<feature type="compositionally biased region" description="Pro residues" evidence="1">
    <location>
        <begin position="67"/>
        <end position="76"/>
    </location>
</feature>
<reference evidence="2 3" key="1">
    <citation type="journal article" date="2024" name="G3 (Bethesda)">
        <title>Genome assembly of Hibiscus sabdariffa L. provides insights into metabolisms of medicinal natural products.</title>
        <authorList>
            <person name="Kim T."/>
        </authorList>
    </citation>
    <scope>NUCLEOTIDE SEQUENCE [LARGE SCALE GENOMIC DNA]</scope>
    <source>
        <strain evidence="2">TK-2024</strain>
        <tissue evidence="2">Old leaves</tissue>
    </source>
</reference>
<protein>
    <submittedName>
        <fullName evidence="2">Uncharacterized protein</fullName>
    </submittedName>
</protein>